<dbReference type="EMBL" id="MLJW01000002">
    <property type="protein sequence ID" value="OIR18937.1"/>
    <property type="molecule type" value="Genomic_DNA"/>
</dbReference>
<dbReference type="AlphaFoldDB" id="A0A1J5TDD9"/>
<protein>
    <recommendedName>
        <fullName evidence="1">Glycoamylase-like domain-containing protein</fullName>
    </recommendedName>
</protein>
<dbReference type="InterPro" id="IPR036116">
    <property type="entry name" value="FN3_sf"/>
</dbReference>
<dbReference type="Gene3D" id="2.60.120.430">
    <property type="entry name" value="Galactose-binding lectin"/>
    <property type="match status" value="1"/>
</dbReference>
<sequence length="752" mass="84755">MRRRTDFNLPTTPYDRQLMILNRRLLLIAALLAPAFHLFAESPYDDHVIFMNSLADGGYDASTSFVIAPSQLETDAGRFPVETAHWVSPPNGLRLSWTSASGGDWQMTLKVPQRYTREFPFKGDSLTFWVYSDSEITPANSPRLFLMDSDNHGTPAVTLVTGDDRIPPNTWEQIKLPLAALSSMIYRSTAESKFDVGKLASVTFMQGLDDGKPHTLRMDDFEIRDGWPVTMPPPAAPTDVAVRGYERHFDISWKQPIDAKDVMTFRIYRSWDGKTFVPVGTQRADRLRYEDFVGAPSRTAYYRVSALDVAGSESPLSAMVHASTHPFTDDELLDMVQEGCFRYYWDNGTPASGLAPEVLPGDPNLVPLGGNGFGVMALVVAANRGFVTRAQAVDRMLKIVRFLERADRFHGAWPHFLNGTTGKVVPFFGKYDDGADLVETAFMMEGLLTARQYFDRKDPKEEEIRSTITRLWHGVDWSWFRQNPDSDVLYWHWSPDYGFHINHPLIGWNETMIVYLLAIASPTHPVPASLYYTGWAGTSARNVAYRRGWSRTTVGDHYVNGNTYYGIKLDVGEGDGSDLFFTHFSFMGFDPRGIRDRFTDYFDNNRAIALINHAYCVANPRHFVGYGADCWGLSAGVNSGGGRPQPRDDNGTINCMASLSSMPYTPKESMAALKHFYRDLGPKVWGAYGFHDGFNQTENWYDGVYMALNQAPITVMIENYRTGLIWKLFMSNPEIKPALNAIGFKPDHEPVR</sequence>
<accession>A0A1J5TDD9</accession>
<reference evidence="2" key="1">
    <citation type="submission" date="2016-10" db="EMBL/GenBank/DDBJ databases">
        <title>Sequence of Gallionella enrichment culture.</title>
        <authorList>
            <person name="Poehlein A."/>
            <person name="Muehling M."/>
            <person name="Daniel R."/>
        </authorList>
    </citation>
    <scope>NUCLEOTIDE SEQUENCE</scope>
</reference>
<dbReference type="InterPro" id="IPR013783">
    <property type="entry name" value="Ig-like_fold"/>
</dbReference>
<name>A0A1J5TDD9_9ZZZZ</name>
<dbReference type="InterPro" id="IPR019282">
    <property type="entry name" value="Glycoamylase-like_cons_dom"/>
</dbReference>
<dbReference type="Gene3D" id="1.50.10.140">
    <property type="match status" value="1"/>
</dbReference>
<feature type="domain" description="Glycoamylase-like" evidence="1">
    <location>
        <begin position="502"/>
        <end position="733"/>
    </location>
</feature>
<proteinExistence type="predicted"/>
<dbReference type="Gene3D" id="2.60.40.10">
    <property type="entry name" value="Immunoglobulins"/>
    <property type="match status" value="1"/>
</dbReference>
<organism evidence="2">
    <name type="scientific">mine drainage metagenome</name>
    <dbReference type="NCBI Taxonomy" id="410659"/>
    <lineage>
        <taxon>unclassified sequences</taxon>
        <taxon>metagenomes</taxon>
        <taxon>ecological metagenomes</taxon>
    </lineage>
</organism>
<gene>
    <name evidence="2" type="ORF">GALL_12800</name>
</gene>
<evidence type="ECO:0000259" key="1">
    <source>
        <dbReference type="Pfam" id="PF10091"/>
    </source>
</evidence>
<evidence type="ECO:0000313" key="2">
    <source>
        <dbReference type="EMBL" id="OIR18937.1"/>
    </source>
</evidence>
<dbReference type="Pfam" id="PF10091">
    <property type="entry name" value="Glycoamylase"/>
    <property type="match status" value="1"/>
</dbReference>
<dbReference type="SUPFAM" id="SSF49265">
    <property type="entry name" value="Fibronectin type III"/>
    <property type="match status" value="1"/>
</dbReference>
<comment type="caution">
    <text evidence="2">The sequence shown here is derived from an EMBL/GenBank/DDBJ whole genome shotgun (WGS) entry which is preliminary data.</text>
</comment>